<evidence type="ECO:0000256" key="10">
    <source>
        <dbReference type="ARBA" id="ARBA00022840"/>
    </source>
</evidence>
<dbReference type="InterPro" id="IPR003852">
    <property type="entry name" value="Sig_transdc_His_kinase_KdpD_N"/>
</dbReference>
<organism evidence="17 18">
    <name type="scientific">Pseudoclavibacter albus</name>
    <dbReference type="NCBI Taxonomy" id="272241"/>
    <lineage>
        <taxon>Bacteria</taxon>
        <taxon>Bacillati</taxon>
        <taxon>Actinomycetota</taxon>
        <taxon>Actinomycetes</taxon>
        <taxon>Micrococcales</taxon>
        <taxon>Microbacteriaceae</taxon>
        <taxon>Pseudoclavibacter</taxon>
    </lineage>
</organism>
<sequence length="868" mass="93514">MEDIARRGHLKVYLGFAPGVGKTYACLQEARELRDAGKDVVVGLIEDHGRARTRAAVGDLEVLPRIQIPHRGAVFEDMDLAALLERRPDVAVVDELAHSIPEGDNPEGARPGPGAHHTKRWQDIETLLEAGIDVLSTVNIQHLESLNDVVESITGQRQRETTPDSVLRAADDVELVDLPPEALRARLARGEVYSADKVDAALGFYFRVGNLTALRELALLWLADQVDARMIAYRREHNIEASWPARERIAVAITGGPESETLIRRGARIVGRRAGRELHAVHVLRDDGLASGSAALLDRQRALVHELGGSWHAVRGADPARALLATARSINASQLVIGQSRRSPIERFFGAGVGARIVRFAGDIDVHIVTHDAVGRGRARAARDPSALGRRRRILGWILALVGSALLTAGFLAIGRETFPQSINLLSYITLSVAVALVGGMLPAISTSLLGALLVNWFFTPPTGTLTISEPESIFALVVYVGVAAAVAWVVDGSARSARAANEANRQASILAELSSSFLTADEDVPSLLVRLRDALNLGAVELVRRPEHKEDREVVLGNAGEPVGADAPRRLSLAGDLELRSTASELAPADEQLLEAYGGRLARVVEHRELQRVQMETRELSAGNDMRTALLAAVSHDLRTPLTAIKAGISSLRMDDIELDPDDRAELLATIEAGADRLDDLVANLLDMSRISTGMVPVHRIPFAAVEPCLQVLASLPSDAQVRLTGETEAVCLADPGLVERILANVLENAVRYAPDAPIRLEVGTRPGHVVFHVIDRGPGVAEHEQEHIFTPFRRLGDATTTEGLGLGLAVSKGFAEAMDGNLTAEATPGGGLTVVLDLPDNTDPYDRDQARGMGDRRRAEQERHAS</sequence>
<evidence type="ECO:0000256" key="14">
    <source>
        <dbReference type="SAM" id="MobiDB-lite"/>
    </source>
</evidence>
<reference evidence="17 18" key="1">
    <citation type="submission" date="2022-04" db="EMBL/GenBank/DDBJ databases">
        <title>Human microbiome associated bacterial genomes.</title>
        <authorList>
            <person name="Sandstrom S."/>
            <person name="Salamzade R."/>
            <person name="Kalan L.R."/>
        </authorList>
    </citation>
    <scope>NUCLEOTIDE SEQUENCE [LARGE SCALE GENOMIC DNA]</scope>
    <source>
        <strain evidence="18">p3-SID1799</strain>
    </source>
</reference>
<evidence type="ECO:0000313" key="18">
    <source>
        <dbReference type="Proteomes" id="UP001525379"/>
    </source>
</evidence>
<dbReference type="Pfam" id="PF00582">
    <property type="entry name" value="Usp"/>
    <property type="match status" value="1"/>
</dbReference>
<dbReference type="Proteomes" id="UP001525379">
    <property type="component" value="Unassembled WGS sequence"/>
</dbReference>
<dbReference type="PANTHER" id="PTHR45569">
    <property type="entry name" value="SENSOR PROTEIN KDPD"/>
    <property type="match status" value="1"/>
</dbReference>
<evidence type="ECO:0000256" key="15">
    <source>
        <dbReference type="SAM" id="Phobius"/>
    </source>
</evidence>
<dbReference type="InterPro" id="IPR027417">
    <property type="entry name" value="P-loop_NTPase"/>
</dbReference>
<dbReference type="SUPFAM" id="SSF47384">
    <property type="entry name" value="Homodimeric domain of signal transducing histidine kinase"/>
    <property type="match status" value="1"/>
</dbReference>
<evidence type="ECO:0000313" key="17">
    <source>
        <dbReference type="EMBL" id="MCT2043234.1"/>
    </source>
</evidence>
<evidence type="ECO:0000256" key="1">
    <source>
        <dbReference type="ARBA" id="ARBA00000085"/>
    </source>
</evidence>
<evidence type="ECO:0000256" key="12">
    <source>
        <dbReference type="ARBA" id="ARBA00023012"/>
    </source>
</evidence>
<dbReference type="InterPro" id="IPR004358">
    <property type="entry name" value="Sig_transdc_His_kin-like_C"/>
</dbReference>
<dbReference type="InterPro" id="IPR036890">
    <property type="entry name" value="HATPase_C_sf"/>
</dbReference>
<evidence type="ECO:0000256" key="7">
    <source>
        <dbReference type="ARBA" id="ARBA00022692"/>
    </source>
</evidence>
<feature type="transmembrane region" description="Helical" evidence="15">
    <location>
        <begin position="394"/>
        <end position="414"/>
    </location>
</feature>
<dbReference type="InterPro" id="IPR003594">
    <property type="entry name" value="HATPase_dom"/>
</dbReference>
<comment type="caution">
    <text evidence="17">The sequence shown here is derived from an EMBL/GenBank/DDBJ whole genome shotgun (WGS) entry which is preliminary data.</text>
</comment>
<feature type="transmembrane region" description="Helical" evidence="15">
    <location>
        <begin position="426"/>
        <end position="454"/>
    </location>
</feature>
<evidence type="ECO:0000256" key="2">
    <source>
        <dbReference type="ARBA" id="ARBA00004141"/>
    </source>
</evidence>
<dbReference type="Pfam" id="PF00512">
    <property type="entry name" value="HisKA"/>
    <property type="match status" value="1"/>
</dbReference>
<evidence type="ECO:0000256" key="6">
    <source>
        <dbReference type="ARBA" id="ARBA00022679"/>
    </source>
</evidence>
<dbReference type="Pfam" id="PF02518">
    <property type="entry name" value="HATPase_c"/>
    <property type="match status" value="1"/>
</dbReference>
<evidence type="ECO:0000256" key="4">
    <source>
        <dbReference type="ARBA" id="ARBA00012438"/>
    </source>
</evidence>
<comment type="catalytic activity">
    <reaction evidence="1">
        <text>ATP + protein L-histidine = ADP + protein N-phospho-L-histidine.</text>
        <dbReference type="EC" id="2.7.13.3"/>
    </reaction>
</comment>
<evidence type="ECO:0000256" key="3">
    <source>
        <dbReference type="ARBA" id="ARBA00004236"/>
    </source>
</evidence>
<dbReference type="InterPro" id="IPR052023">
    <property type="entry name" value="Histidine_kinase_KdpD"/>
</dbReference>
<dbReference type="Gene3D" id="1.20.120.620">
    <property type="entry name" value="Backbone structure of the membrane domain of e. Coli histidine kinase receptor kdpd"/>
    <property type="match status" value="1"/>
</dbReference>
<dbReference type="Gene3D" id="1.10.287.130">
    <property type="match status" value="1"/>
</dbReference>
<feature type="transmembrane region" description="Helical" evidence="15">
    <location>
        <begin position="474"/>
        <end position="491"/>
    </location>
</feature>
<keyword evidence="5" id="KW-0597">Phosphoprotein</keyword>
<dbReference type="EMBL" id="JALXSQ010000031">
    <property type="protein sequence ID" value="MCT2043234.1"/>
    <property type="molecule type" value="Genomic_DNA"/>
</dbReference>
<dbReference type="Pfam" id="PF13493">
    <property type="entry name" value="DUF4118"/>
    <property type="match status" value="1"/>
</dbReference>
<feature type="domain" description="Histidine kinase" evidence="16">
    <location>
        <begin position="634"/>
        <end position="844"/>
    </location>
</feature>
<dbReference type="Gene3D" id="3.40.50.300">
    <property type="entry name" value="P-loop containing nucleotide triphosphate hydrolases"/>
    <property type="match status" value="1"/>
</dbReference>
<dbReference type="Gene3D" id="3.30.565.10">
    <property type="entry name" value="Histidine kinase-like ATPase, C-terminal domain"/>
    <property type="match status" value="1"/>
</dbReference>
<comment type="subcellular location">
    <subcellularLocation>
        <location evidence="3">Cell membrane</location>
    </subcellularLocation>
    <subcellularLocation>
        <location evidence="2">Membrane</location>
        <topology evidence="2">Multi-pass membrane protein</topology>
    </subcellularLocation>
</comment>
<keyword evidence="8" id="KW-0547">Nucleotide-binding</keyword>
<dbReference type="CDD" id="cd00075">
    <property type="entry name" value="HATPase"/>
    <property type="match status" value="1"/>
</dbReference>
<dbReference type="InterPro" id="IPR003661">
    <property type="entry name" value="HisK_dim/P_dom"/>
</dbReference>
<evidence type="ECO:0000256" key="8">
    <source>
        <dbReference type="ARBA" id="ARBA00022741"/>
    </source>
</evidence>
<protein>
    <recommendedName>
        <fullName evidence="4">histidine kinase</fullName>
        <ecNumber evidence="4">2.7.13.3</ecNumber>
    </recommendedName>
</protein>
<dbReference type="InterPro" id="IPR025201">
    <property type="entry name" value="KdpD_TM"/>
</dbReference>
<dbReference type="InterPro" id="IPR036097">
    <property type="entry name" value="HisK_dim/P_sf"/>
</dbReference>
<dbReference type="CDD" id="cd00082">
    <property type="entry name" value="HisKA"/>
    <property type="match status" value="1"/>
</dbReference>
<dbReference type="EC" id="2.7.13.3" evidence="4"/>
<evidence type="ECO:0000256" key="13">
    <source>
        <dbReference type="ARBA" id="ARBA00023136"/>
    </source>
</evidence>
<feature type="region of interest" description="Disordered" evidence="14">
    <location>
        <begin position="839"/>
        <end position="868"/>
    </location>
</feature>
<dbReference type="SMART" id="SM00388">
    <property type="entry name" value="HisKA"/>
    <property type="match status" value="1"/>
</dbReference>
<dbReference type="SMART" id="SM00387">
    <property type="entry name" value="HATPase_c"/>
    <property type="match status" value="1"/>
</dbReference>
<dbReference type="PRINTS" id="PR00344">
    <property type="entry name" value="BCTRLSENSOR"/>
</dbReference>
<dbReference type="InterPro" id="IPR038318">
    <property type="entry name" value="KdpD_sf"/>
</dbReference>
<dbReference type="Pfam" id="PF02702">
    <property type="entry name" value="KdpD"/>
    <property type="match status" value="1"/>
</dbReference>
<keyword evidence="7 15" id="KW-0812">Transmembrane</keyword>
<evidence type="ECO:0000259" key="16">
    <source>
        <dbReference type="PROSITE" id="PS50109"/>
    </source>
</evidence>
<dbReference type="SUPFAM" id="SSF55874">
    <property type="entry name" value="ATPase domain of HSP90 chaperone/DNA topoisomerase II/histidine kinase"/>
    <property type="match status" value="1"/>
</dbReference>
<keyword evidence="6" id="KW-0808">Transferase</keyword>
<dbReference type="InterPro" id="IPR014729">
    <property type="entry name" value="Rossmann-like_a/b/a_fold"/>
</dbReference>
<gene>
    <name evidence="17" type="ORF">M3D15_07810</name>
</gene>
<dbReference type="InterPro" id="IPR005467">
    <property type="entry name" value="His_kinase_dom"/>
</dbReference>
<keyword evidence="18" id="KW-1185">Reference proteome</keyword>
<dbReference type="SUPFAM" id="SSF52402">
    <property type="entry name" value="Adenine nucleotide alpha hydrolases-like"/>
    <property type="match status" value="1"/>
</dbReference>
<keyword evidence="10" id="KW-0067">ATP-binding</keyword>
<keyword evidence="11 15" id="KW-1133">Transmembrane helix</keyword>
<evidence type="ECO:0000256" key="5">
    <source>
        <dbReference type="ARBA" id="ARBA00022553"/>
    </source>
</evidence>
<evidence type="ECO:0000256" key="9">
    <source>
        <dbReference type="ARBA" id="ARBA00022777"/>
    </source>
</evidence>
<evidence type="ECO:0000256" key="11">
    <source>
        <dbReference type="ARBA" id="ARBA00022989"/>
    </source>
</evidence>
<dbReference type="RefSeq" id="WP_260104463.1">
    <property type="nucleotide sequence ID" value="NZ_JALXSQ010000031.1"/>
</dbReference>
<feature type="compositionally biased region" description="Basic and acidic residues" evidence="14">
    <location>
        <begin position="846"/>
        <end position="868"/>
    </location>
</feature>
<dbReference type="PANTHER" id="PTHR45569:SF1">
    <property type="entry name" value="SENSOR PROTEIN KDPD"/>
    <property type="match status" value="1"/>
</dbReference>
<keyword evidence="13 15" id="KW-0472">Membrane</keyword>
<dbReference type="Gene3D" id="3.40.50.620">
    <property type="entry name" value="HUPs"/>
    <property type="match status" value="1"/>
</dbReference>
<dbReference type="InterPro" id="IPR006016">
    <property type="entry name" value="UspA"/>
</dbReference>
<accession>A0ABT2HY37</accession>
<keyword evidence="9" id="KW-0418">Kinase</keyword>
<dbReference type="PROSITE" id="PS50109">
    <property type="entry name" value="HIS_KIN"/>
    <property type="match status" value="1"/>
</dbReference>
<proteinExistence type="predicted"/>
<name>A0ABT2HY37_9MICO</name>
<keyword evidence="12" id="KW-0902">Two-component regulatory system</keyword>